<accession>A0A6J0C6T5</accession>
<feature type="signal peptide" evidence="2">
    <location>
        <begin position="1"/>
        <end position="26"/>
    </location>
</feature>
<proteinExistence type="predicted"/>
<sequence length="317" mass="34812">MAPSSRIVSLLITCSLTVFVTYPARGAEISSKIDLDEELTTPPSTLSTSVLKAYVDINQGGGLGPKPQRISSKQPPRGFGQPAGRPANNHEDDDDENEFVSIDDLFEGNRQQIHQNPLTGSPAGNRQGFYGTESGVRPTIINNIHVTINANDSGPGVNGCKNGVCDVRVSSKPDAEGNVITNVHLSVVTKLNKPPVQVTDVPVIEGTAGLPSPDFDQLPAFHFVDQNVRHTGSFFDNNIPQIPIHRQDVDSWYHQPQPLFQRARPVWYYGRNLDRGFKESRGSWQGPRGWTETGNWGIIDDKIDPPLSKTKLSNERD</sequence>
<gene>
    <name evidence="4" type="primary">LOC107226673</name>
</gene>
<protein>
    <submittedName>
        <fullName evidence="4">Uncharacterized protein LOC107226673</fullName>
    </submittedName>
</protein>
<dbReference type="Proteomes" id="UP000829291">
    <property type="component" value="Chromosome 4"/>
</dbReference>
<keyword evidence="3" id="KW-1185">Reference proteome</keyword>
<feature type="chain" id="PRO_5047432512" evidence="2">
    <location>
        <begin position="27"/>
        <end position="317"/>
    </location>
</feature>
<evidence type="ECO:0000313" key="3">
    <source>
        <dbReference type="Proteomes" id="UP000829291"/>
    </source>
</evidence>
<evidence type="ECO:0000313" key="4">
    <source>
        <dbReference type="RefSeq" id="XP_015523051.2"/>
    </source>
</evidence>
<dbReference type="KEGG" id="nlo:107226673"/>
<keyword evidence="2" id="KW-0732">Signal</keyword>
<dbReference type="OrthoDB" id="7678075at2759"/>
<organism evidence="4">
    <name type="scientific">Neodiprion lecontei</name>
    <name type="common">Redheaded pine sawfly</name>
    <dbReference type="NCBI Taxonomy" id="441921"/>
    <lineage>
        <taxon>Eukaryota</taxon>
        <taxon>Metazoa</taxon>
        <taxon>Ecdysozoa</taxon>
        <taxon>Arthropoda</taxon>
        <taxon>Hexapoda</taxon>
        <taxon>Insecta</taxon>
        <taxon>Pterygota</taxon>
        <taxon>Neoptera</taxon>
        <taxon>Endopterygota</taxon>
        <taxon>Hymenoptera</taxon>
        <taxon>Tenthredinoidea</taxon>
        <taxon>Diprionidae</taxon>
        <taxon>Diprioninae</taxon>
        <taxon>Neodiprion</taxon>
    </lineage>
</organism>
<evidence type="ECO:0000256" key="1">
    <source>
        <dbReference type="SAM" id="MobiDB-lite"/>
    </source>
</evidence>
<dbReference type="GeneID" id="107226673"/>
<evidence type="ECO:0000256" key="2">
    <source>
        <dbReference type="SAM" id="SignalP"/>
    </source>
</evidence>
<dbReference type="AlphaFoldDB" id="A0A6J0C6T5"/>
<name>A0A6J0C6T5_NEOLC</name>
<feature type="region of interest" description="Disordered" evidence="1">
    <location>
        <begin position="61"/>
        <end position="95"/>
    </location>
</feature>
<dbReference type="InParanoid" id="A0A6J0C6T5"/>
<reference evidence="4" key="1">
    <citation type="submission" date="2025-08" db="UniProtKB">
        <authorList>
            <consortium name="RefSeq"/>
        </authorList>
    </citation>
    <scope>IDENTIFICATION</scope>
    <source>
        <tissue evidence="4">Thorax and Abdomen</tissue>
    </source>
</reference>
<dbReference type="RefSeq" id="XP_015523051.2">
    <property type="nucleotide sequence ID" value="XM_015667565.2"/>
</dbReference>